<comment type="similarity">
    <text evidence="4">Belongs to the cyclophilin-type PPIase family.</text>
</comment>
<comment type="function">
    <text evidence="4">PPIases accelerate the folding of proteins. It catalyzes the cis-trans isomerization of proline imidic peptide bonds in oligopeptides.</text>
</comment>
<reference evidence="6" key="1">
    <citation type="journal article" date="2020" name="Fungal Divers.">
        <title>Resolving the Mortierellaceae phylogeny through synthesis of multi-gene phylogenetics and phylogenomics.</title>
        <authorList>
            <person name="Vandepol N."/>
            <person name="Liber J."/>
            <person name="Desiro A."/>
            <person name="Na H."/>
            <person name="Kennedy M."/>
            <person name="Barry K."/>
            <person name="Grigoriev I.V."/>
            <person name="Miller A.N."/>
            <person name="O'Donnell K."/>
            <person name="Stajich J.E."/>
            <person name="Bonito G."/>
        </authorList>
    </citation>
    <scope>NUCLEOTIDE SEQUENCE</scope>
    <source>
        <strain evidence="6">NVP60</strain>
    </source>
</reference>
<keyword evidence="2 4" id="KW-0697">Rotamase</keyword>
<keyword evidence="4" id="KW-0732">Signal</keyword>
<dbReference type="PRINTS" id="PR00153">
    <property type="entry name" value="CSAPPISMRASE"/>
</dbReference>
<dbReference type="InterPro" id="IPR029000">
    <property type="entry name" value="Cyclophilin-like_dom_sf"/>
</dbReference>
<dbReference type="Gene3D" id="2.40.100.10">
    <property type="entry name" value="Cyclophilin-like"/>
    <property type="match status" value="1"/>
</dbReference>
<keyword evidence="3 4" id="KW-0413">Isomerase</keyword>
<gene>
    <name evidence="6" type="ORF">BGZ97_008631</name>
</gene>
<accession>A0A9P6QLT3</accession>
<evidence type="ECO:0000259" key="5">
    <source>
        <dbReference type="PROSITE" id="PS50072"/>
    </source>
</evidence>
<dbReference type="SUPFAM" id="SSF50891">
    <property type="entry name" value="Cyclophilin-like"/>
    <property type="match status" value="1"/>
</dbReference>
<dbReference type="Proteomes" id="UP000823405">
    <property type="component" value="Unassembled WGS sequence"/>
</dbReference>
<proteinExistence type="inferred from homology"/>
<evidence type="ECO:0000313" key="7">
    <source>
        <dbReference type="Proteomes" id="UP000823405"/>
    </source>
</evidence>
<dbReference type="InterPro" id="IPR002130">
    <property type="entry name" value="Cyclophilin-type_PPIase_dom"/>
</dbReference>
<comment type="catalytic activity">
    <reaction evidence="1 4">
        <text>[protein]-peptidylproline (omega=180) = [protein]-peptidylproline (omega=0)</text>
        <dbReference type="Rhea" id="RHEA:16237"/>
        <dbReference type="Rhea" id="RHEA-COMP:10747"/>
        <dbReference type="Rhea" id="RHEA-COMP:10748"/>
        <dbReference type="ChEBI" id="CHEBI:83833"/>
        <dbReference type="ChEBI" id="CHEBI:83834"/>
        <dbReference type="EC" id="5.2.1.8"/>
    </reaction>
</comment>
<evidence type="ECO:0000256" key="2">
    <source>
        <dbReference type="ARBA" id="ARBA00023110"/>
    </source>
</evidence>
<dbReference type="InterPro" id="IPR044666">
    <property type="entry name" value="Cyclophilin_A-like"/>
</dbReference>
<evidence type="ECO:0000256" key="4">
    <source>
        <dbReference type="RuleBase" id="RU363019"/>
    </source>
</evidence>
<feature type="signal peptide" evidence="4">
    <location>
        <begin position="1"/>
        <end position="20"/>
    </location>
</feature>
<dbReference type="PANTHER" id="PTHR45625">
    <property type="entry name" value="PEPTIDYL-PROLYL CIS-TRANS ISOMERASE-RELATED"/>
    <property type="match status" value="1"/>
</dbReference>
<feature type="chain" id="PRO_5040532155" description="Peptidyl-prolyl cis-trans isomerase" evidence="4">
    <location>
        <begin position="21"/>
        <end position="176"/>
    </location>
</feature>
<dbReference type="AlphaFoldDB" id="A0A9P6QLT3"/>
<dbReference type="OrthoDB" id="271386at2759"/>
<dbReference type="EMBL" id="JAAAIN010003992">
    <property type="protein sequence ID" value="KAG0283210.1"/>
    <property type="molecule type" value="Genomic_DNA"/>
</dbReference>
<evidence type="ECO:0000313" key="6">
    <source>
        <dbReference type="EMBL" id="KAG0283210.1"/>
    </source>
</evidence>
<feature type="domain" description="PPIase cyclophilin-type" evidence="5">
    <location>
        <begin position="20"/>
        <end position="176"/>
    </location>
</feature>
<feature type="non-terminal residue" evidence="6">
    <location>
        <position position="176"/>
    </location>
</feature>
<evidence type="ECO:0000256" key="1">
    <source>
        <dbReference type="ARBA" id="ARBA00000971"/>
    </source>
</evidence>
<dbReference type="PANTHER" id="PTHR45625:SF3">
    <property type="entry name" value="PEPTIDYL-PROLYL CIS-TRANS ISOMERASE B-RELATED"/>
    <property type="match status" value="1"/>
</dbReference>
<sequence length="176" mass="18781">MKFKNLVALCVAITATGVSAQDRVTLQTNRGNIDINLPYGLDAPLATKNFYELCKRGYYDKTQFFRLTTQGLYVVQGGDPTATGTGGESIYGKGFGYEKTNGQYTKGAVATANAGPDTNGSQFFIIYRDSLPLPPMYTVFGQVTSGMDIIEEVAVAGDDGGSGEGDGSPVMRFIII</sequence>
<organism evidence="6 7">
    <name type="scientific">Linnemannia gamsii</name>
    <dbReference type="NCBI Taxonomy" id="64522"/>
    <lineage>
        <taxon>Eukaryota</taxon>
        <taxon>Fungi</taxon>
        <taxon>Fungi incertae sedis</taxon>
        <taxon>Mucoromycota</taxon>
        <taxon>Mortierellomycotina</taxon>
        <taxon>Mortierellomycetes</taxon>
        <taxon>Mortierellales</taxon>
        <taxon>Mortierellaceae</taxon>
        <taxon>Linnemannia</taxon>
    </lineage>
</organism>
<dbReference type="EC" id="5.2.1.8" evidence="4"/>
<dbReference type="Pfam" id="PF00160">
    <property type="entry name" value="Pro_isomerase"/>
    <property type="match status" value="1"/>
</dbReference>
<keyword evidence="7" id="KW-1185">Reference proteome</keyword>
<comment type="caution">
    <text evidence="6">The sequence shown here is derived from an EMBL/GenBank/DDBJ whole genome shotgun (WGS) entry which is preliminary data.</text>
</comment>
<protein>
    <recommendedName>
        <fullName evidence="4">Peptidyl-prolyl cis-trans isomerase</fullName>
        <shortName evidence="4">PPIase</shortName>
        <ecNumber evidence="4">5.2.1.8</ecNumber>
    </recommendedName>
</protein>
<evidence type="ECO:0000256" key="3">
    <source>
        <dbReference type="ARBA" id="ARBA00023235"/>
    </source>
</evidence>
<dbReference type="GO" id="GO:0003755">
    <property type="term" value="F:peptidyl-prolyl cis-trans isomerase activity"/>
    <property type="evidence" value="ECO:0007669"/>
    <property type="project" value="UniProtKB-UniRule"/>
</dbReference>
<dbReference type="PIRSF" id="PIRSF001467">
    <property type="entry name" value="Peptidylpro_ismrse"/>
    <property type="match status" value="1"/>
</dbReference>
<dbReference type="InterPro" id="IPR024936">
    <property type="entry name" value="Cyclophilin-type_PPIase"/>
</dbReference>
<dbReference type="CDD" id="cd00317">
    <property type="entry name" value="cyclophilin"/>
    <property type="match status" value="1"/>
</dbReference>
<dbReference type="PROSITE" id="PS50072">
    <property type="entry name" value="CSA_PPIASE_2"/>
    <property type="match status" value="1"/>
</dbReference>
<name>A0A9P6QLT3_9FUNG</name>